<sequence length="26" mass="3055">MCQGKIQANEVTWEPMFYCMLMTCVP</sequence>
<name>A0A2P2NZ46_RHIMU</name>
<accession>A0A2P2NZ46</accession>
<evidence type="ECO:0000313" key="1">
    <source>
        <dbReference type="EMBL" id="MBX47722.1"/>
    </source>
</evidence>
<dbReference type="AlphaFoldDB" id="A0A2P2NZ46"/>
<proteinExistence type="predicted"/>
<protein>
    <submittedName>
        <fullName evidence="1">Uncharacterized protein</fullName>
    </submittedName>
</protein>
<dbReference type="EMBL" id="GGEC01067238">
    <property type="protein sequence ID" value="MBX47722.1"/>
    <property type="molecule type" value="Transcribed_RNA"/>
</dbReference>
<reference evidence="1" key="1">
    <citation type="submission" date="2018-02" db="EMBL/GenBank/DDBJ databases">
        <title>Rhizophora mucronata_Transcriptome.</title>
        <authorList>
            <person name="Meera S.P."/>
            <person name="Sreeshan A."/>
            <person name="Augustine A."/>
        </authorList>
    </citation>
    <scope>NUCLEOTIDE SEQUENCE</scope>
    <source>
        <tissue evidence="1">Leaf</tissue>
    </source>
</reference>
<organism evidence="1">
    <name type="scientific">Rhizophora mucronata</name>
    <name type="common">Asiatic mangrove</name>
    <dbReference type="NCBI Taxonomy" id="61149"/>
    <lineage>
        <taxon>Eukaryota</taxon>
        <taxon>Viridiplantae</taxon>
        <taxon>Streptophyta</taxon>
        <taxon>Embryophyta</taxon>
        <taxon>Tracheophyta</taxon>
        <taxon>Spermatophyta</taxon>
        <taxon>Magnoliopsida</taxon>
        <taxon>eudicotyledons</taxon>
        <taxon>Gunneridae</taxon>
        <taxon>Pentapetalae</taxon>
        <taxon>rosids</taxon>
        <taxon>fabids</taxon>
        <taxon>Malpighiales</taxon>
        <taxon>Rhizophoraceae</taxon>
        <taxon>Rhizophora</taxon>
    </lineage>
</organism>